<dbReference type="PANTHER" id="PTHR30158">
    <property type="entry name" value="ACRA/E-RELATED COMPONENT OF DRUG EFFLUX TRANSPORTER"/>
    <property type="match status" value="1"/>
</dbReference>
<dbReference type="EMBL" id="VKME01000038">
    <property type="protein sequence ID" value="MBE0131578.1"/>
    <property type="molecule type" value="Genomic_DNA"/>
</dbReference>
<dbReference type="InterPro" id="IPR058625">
    <property type="entry name" value="MdtA-like_BSH"/>
</dbReference>
<evidence type="ECO:0000259" key="8">
    <source>
        <dbReference type="Pfam" id="PF25967"/>
    </source>
</evidence>
<sequence length="410" mass="43224">MKMSIRTMVMAVAVAITASTSVAVAKEDGSGKTSTAQIPAGPQVPVAEVISRNIIPSAEFTGSLAAIKTVELRPRVGGTIESVSVPEGSLVHKGQLLFQIDPRPFQVALDSAKAQLRQAEAQAFQVNRNFERVSRLVNNGAVSRKDYDDAASDKNARIAQVNVAQAAVEAAKLDLSYTRVTAPIDGRVDRILITEGNLISNSEGGAATLLTTIVSSNPLYAYFDIDEATFLNTVSKARPDAMEGSKEKLPVHVGLATEKGYPHSGTLDFVGNQIDRNTGTVRVRAIIPNTDGLLTPGAFARVQLGTGKAQQVILINDQAVGTNQGNKYVLVIGDDSKAQYRPIELGPVVDGLRIVAKGLQAGEKIIIKGLVRPGMAVTPSMVSMQSLESSLDAKPATQGKASDSNNKGGN</sequence>
<feature type="domain" description="Multidrug resistance protein MdtA-like alpha-helical hairpin" evidence="5">
    <location>
        <begin position="109"/>
        <end position="178"/>
    </location>
</feature>
<dbReference type="InterPro" id="IPR058627">
    <property type="entry name" value="MdtA-like_C"/>
</dbReference>
<evidence type="ECO:0000313" key="9">
    <source>
        <dbReference type="EMBL" id="MBE0131578.1"/>
    </source>
</evidence>
<dbReference type="Gene3D" id="2.40.420.20">
    <property type="match status" value="1"/>
</dbReference>
<proteinExistence type="inferred from homology"/>
<comment type="subcellular location">
    <subcellularLocation>
        <location evidence="1">Cell inner membrane</location>
        <topology evidence="1">Lipid-anchor</topology>
    </subcellularLocation>
</comment>
<organism evidence="9 10">
    <name type="scientific">Citrobacter amalonaticus</name>
    <dbReference type="NCBI Taxonomy" id="35703"/>
    <lineage>
        <taxon>Bacteria</taxon>
        <taxon>Pseudomonadati</taxon>
        <taxon>Pseudomonadota</taxon>
        <taxon>Gammaproteobacteria</taxon>
        <taxon>Enterobacterales</taxon>
        <taxon>Enterobacteriaceae</taxon>
        <taxon>Citrobacter</taxon>
    </lineage>
</organism>
<dbReference type="Proteomes" id="UP000656723">
    <property type="component" value="Unassembled WGS sequence"/>
</dbReference>
<dbReference type="NCBIfam" id="TIGR01730">
    <property type="entry name" value="RND_mfp"/>
    <property type="match status" value="1"/>
</dbReference>
<reference evidence="9" key="1">
    <citation type="submission" date="2019-07" db="EMBL/GenBank/DDBJ databases">
        <title>KPC-2 carbapenem resistent Enterobacterales isolates from Germany.</title>
        <authorList>
            <person name="Yao Y."/>
            <person name="Falgenhauer L."/>
            <person name="Imirzalioglu C."/>
            <person name="Chakraborty T."/>
        </authorList>
    </citation>
    <scope>NUCLEOTIDE SEQUENCE</scope>
    <source>
        <strain evidence="9">CA13304</strain>
    </source>
</reference>
<dbReference type="Pfam" id="PF25876">
    <property type="entry name" value="HH_MFP_RND"/>
    <property type="match status" value="1"/>
</dbReference>
<dbReference type="InterPro" id="IPR058626">
    <property type="entry name" value="MdtA-like_b-barrel"/>
</dbReference>
<evidence type="ECO:0000313" key="10">
    <source>
        <dbReference type="Proteomes" id="UP000656723"/>
    </source>
</evidence>
<dbReference type="Pfam" id="PF25944">
    <property type="entry name" value="Beta-barrel_RND"/>
    <property type="match status" value="1"/>
</dbReference>
<dbReference type="GO" id="GO:0005886">
    <property type="term" value="C:plasma membrane"/>
    <property type="evidence" value="ECO:0007669"/>
    <property type="project" value="UniProtKB-SubCell"/>
</dbReference>
<dbReference type="RefSeq" id="WP_413228153.1">
    <property type="nucleotide sequence ID" value="NZ_VKME01000038.1"/>
</dbReference>
<keyword evidence="4" id="KW-0732">Signal</keyword>
<evidence type="ECO:0000259" key="7">
    <source>
        <dbReference type="Pfam" id="PF25944"/>
    </source>
</evidence>
<name>A0A8I0T256_CITAM</name>
<dbReference type="Pfam" id="PF25917">
    <property type="entry name" value="BSH_RND"/>
    <property type="match status" value="1"/>
</dbReference>
<evidence type="ECO:0000256" key="2">
    <source>
        <dbReference type="ARBA" id="ARBA00009477"/>
    </source>
</evidence>
<dbReference type="InterPro" id="IPR006143">
    <property type="entry name" value="RND_pump_MFP"/>
</dbReference>
<dbReference type="Pfam" id="PF25967">
    <property type="entry name" value="RND-MFP_C"/>
    <property type="match status" value="1"/>
</dbReference>
<dbReference type="AlphaFoldDB" id="A0A8I0T256"/>
<dbReference type="Gene3D" id="2.40.30.170">
    <property type="match status" value="1"/>
</dbReference>
<dbReference type="PANTHER" id="PTHR30158:SF10">
    <property type="entry name" value="CATION EFFLUX PUMP"/>
    <property type="match status" value="1"/>
</dbReference>
<comment type="similarity">
    <text evidence="2">Belongs to the membrane fusion protein (MFP) (TC 8.A.1) family.</text>
</comment>
<dbReference type="FunFam" id="2.40.420.20:FF:000001">
    <property type="entry name" value="Efflux RND transporter periplasmic adaptor subunit"/>
    <property type="match status" value="1"/>
</dbReference>
<evidence type="ECO:0000256" key="1">
    <source>
        <dbReference type="ARBA" id="ARBA00004519"/>
    </source>
</evidence>
<feature type="signal peptide" evidence="4">
    <location>
        <begin position="1"/>
        <end position="25"/>
    </location>
</feature>
<comment type="caution">
    <text evidence="9">The sequence shown here is derived from an EMBL/GenBank/DDBJ whole genome shotgun (WGS) entry which is preliminary data.</text>
</comment>
<accession>A0A8I0T256</accession>
<feature type="domain" description="Multidrug resistance protein MdtA-like barrel-sandwich hybrid" evidence="6">
    <location>
        <begin position="69"/>
        <end position="203"/>
    </location>
</feature>
<evidence type="ECO:0000256" key="4">
    <source>
        <dbReference type="SAM" id="SignalP"/>
    </source>
</evidence>
<evidence type="ECO:0000259" key="5">
    <source>
        <dbReference type="Pfam" id="PF25876"/>
    </source>
</evidence>
<feature type="region of interest" description="Disordered" evidence="3">
    <location>
        <begin position="387"/>
        <end position="410"/>
    </location>
</feature>
<evidence type="ECO:0000259" key="6">
    <source>
        <dbReference type="Pfam" id="PF25917"/>
    </source>
</evidence>
<gene>
    <name evidence="9" type="ORF">FOT72_26775</name>
</gene>
<feature type="domain" description="Multidrug resistance protein MdtA-like C-terminal permuted SH3" evidence="8">
    <location>
        <begin position="311"/>
        <end position="370"/>
    </location>
</feature>
<dbReference type="GO" id="GO:0022857">
    <property type="term" value="F:transmembrane transporter activity"/>
    <property type="evidence" value="ECO:0007669"/>
    <property type="project" value="InterPro"/>
</dbReference>
<dbReference type="Gene3D" id="2.40.50.100">
    <property type="match status" value="1"/>
</dbReference>
<protein>
    <submittedName>
        <fullName evidence="9">Efflux RND transporter periplasmic adaptor subunit</fullName>
    </submittedName>
</protein>
<dbReference type="Gene3D" id="1.10.287.470">
    <property type="entry name" value="Helix hairpin bin"/>
    <property type="match status" value="1"/>
</dbReference>
<feature type="compositionally biased region" description="Polar residues" evidence="3">
    <location>
        <begin position="399"/>
        <end position="410"/>
    </location>
</feature>
<feature type="chain" id="PRO_5034061602" evidence="4">
    <location>
        <begin position="26"/>
        <end position="410"/>
    </location>
</feature>
<dbReference type="InterPro" id="IPR058624">
    <property type="entry name" value="MdtA-like_HH"/>
</dbReference>
<dbReference type="SUPFAM" id="SSF111369">
    <property type="entry name" value="HlyD-like secretion proteins"/>
    <property type="match status" value="1"/>
</dbReference>
<feature type="domain" description="Multidrug resistance protein MdtA-like beta-barrel" evidence="7">
    <location>
        <begin position="245"/>
        <end position="305"/>
    </location>
</feature>
<evidence type="ECO:0000256" key="3">
    <source>
        <dbReference type="SAM" id="MobiDB-lite"/>
    </source>
</evidence>
<dbReference type="GO" id="GO:0046677">
    <property type="term" value="P:response to antibiotic"/>
    <property type="evidence" value="ECO:0007669"/>
    <property type="project" value="TreeGrafter"/>
</dbReference>